<protein>
    <submittedName>
        <fullName evidence="8">Major facilitator superfamily domain-containing protein</fullName>
    </submittedName>
</protein>
<feature type="transmembrane region" description="Helical" evidence="6">
    <location>
        <begin position="165"/>
        <end position="185"/>
    </location>
</feature>
<dbReference type="InterPro" id="IPR011701">
    <property type="entry name" value="MFS"/>
</dbReference>
<feature type="domain" description="Major facilitator superfamily (MFS) profile" evidence="7">
    <location>
        <begin position="37"/>
        <end position="206"/>
    </location>
</feature>
<evidence type="ECO:0000256" key="4">
    <source>
        <dbReference type="ARBA" id="ARBA00022989"/>
    </source>
</evidence>
<evidence type="ECO:0000256" key="2">
    <source>
        <dbReference type="ARBA" id="ARBA00022448"/>
    </source>
</evidence>
<keyword evidence="3 6" id="KW-0812">Transmembrane</keyword>
<dbReference type="Gene3D" id="1.20.1250.20">
    <property type="entry name" value="MFS general substrate transporter like domains"/>
    <property type="match status" value="1"/>
</dbReference>
<keyword evidence="5 6" id="KW-0472">Membrane</keyword>
<gene>
    <name evidence="8" type="ORF">PG994_000023</name>
</gene>
<dbReference type="InterPro" id="IPR036259">
    <property type="entry name" value="MFS_trans_sf"/>
</dbReference>
<keyword evidence="4 6" id="KW-1133">Transmembrane helix</keyword>
<evidence type="ECO:0000256" key="1">
    <source>
        <dbReference type="ARBA" id="ARBA00004141"/>
    </source>
</evidence>
<feature type="transmembrane region" description="Helical" evidence="6">
    <location>
        <begin position="129"/>
        <end position="153"/>
    </location>
</feature>
<reference evidence="8 9" key="1">
    <citation type="submission" date="2023-01" db="EMBL/GenBank/DDBJ databases">
        <title>Analysis of 21 Apiospora genomes using comparative genomics revels a genus with tremendous synthesis potential of carbohydrate active enzymes and secondary metabolites.</title>
        <authorList>
            <person name="Sorensen T."/>
        </authorList>
    </citation>
    <scope>NUCLEOTIDE SEQUENCE [LARGE SCALE GENOMIC DNA]</scope>
    <source>
        <strain evidence="8 9">CBS 135458</strain>
    </source>
</reference>
<dbReference type="PANTHER" id="PTHR43791">
    <property type="entry name" value="PERMEASE-RELATED"/>
    <property type="match status" value="1"/>
</dbReference>
<evidence type="ECO:0000256" key="6">
    <source>
        <dbReference type="SAM" id="Phobius"/>
    </source>
</evidence>
<sequence>MTDTEKAEASIALQGVLASLSEAVDRAQLYRKIDHRIIPLMFLCYFYQFLDKVAINYANVMGLQQSLGMRGQDFSWMATAFFLAYAVAEFGQAYLLQLFPVSKVLGLNVLVWGLVLCCSAAVHNYAGLVALRVLLGACEAVIVPALILVTSTWYTKLQACARTGLWYCSIGAGQIAGGLVGFAALHGPPQDSNNEKAYVRTTLVLD</sequence>
<dbReference type="Pfam" id="PF07690">
    <property type="entry name" value="MFS_1"/>
    <property type="match status" value="1"/>
</dbReference>
<evidence type="ECO:0000313" key="8">
    <source>
        <dbReference type="EMBL" id="KAK8090518.1"/>
    </source>
</evidence>
<dbReference type="PANTHER" id="PTHR43791:SF40">
    <property type="entry name" value="THIAMINE PATHWAY TRANSPORTER THI73"/>
    <property type="match status" value="1"/>
</dbReference>
<name>A0ABR1X520_9PEZI</name>
<dbReference type="EMBL" id="JAQQWL010000001">
    <property type="protein sequence ID" value="KAK8090518.1"/>
    <property type="molecule type" value="Genomic_DNA"/>
</dbReference>
<dbReference type="InterPro" id="IPR020846">
    <property type="entry name" value="MFS_dom"/>
</dbReference>
<dbReference type="Proteomes" id="UP001480595">
    <property type="component" value="Unassembled WGS sequence"/>
</dbReference>
<evidence type="ECO:0000259" key="7">
    <source>
        <dbReference type="PROSITE" id="PS50850"/>
    </source>
</evidence>
<feature type="transmembrane region" description="Helical" evidence="6">
    <location>
        <begin position="75"/>
        <end position="96"/>
    </location>
</feature>
<comment type="subcellular location">
    <subcellularLocation>
        <location evidence="1">Membrane</location>
        <topology evidence="1">Multi-pass membrane protein</topology>
    </subcellularLocation>
</comment>
<evidence type="ECO:0000256" key="5">
    <source>
        <dbReference type="ARBA" id="ARBA00023136"/>
    </source>
</evidence>
<dbReference type="SUPFAM" id="SSF103473">
    <property type="entry name" value="MFS general substrate transporter"/>
    <property type="match status" value="1"/>
</dbReference>
<feature type="transmembrane region" description="Helical" evidence="6">
    <location>
        <begin position="37"/>
        <end position="55"/>
    </location>
</feature>
<accession>A0ABR1X520</accession>
<evidence type="ECO:0000256" key="3">
    <source>
        <dbReference type="ARBA" id="ARBA00022692"/>
    </source>
</evidence>
<organism evidence="8 9">
    <name type="scientific">Apiospora phragmitis</name>
    <dbReference type="NCBI Taxonomy" id="2905665"/>
    <lineage>
        <taxon>Eukaryota</taxon>
        <taxon>Fungi</taxon>
        <taxon>Dikarya</taxon>
        <taxon>Ascomycota</taxon>
        <taxon>Pezizomycotina</taxon>
        <taxon>Sordariomycetes</taxon>
        <taxon>Xylariomycetidae</taxon>
        <taxon>Amphisphaeriales</taxon>
        <taxon>Apiosporaceae</taxon>
        <taxon>Apiospora</taxon>
    </lineage>
</organism>
<keyword evidence="2" id="KW-0813">Transport</keyword>
<dbReference type="GeneID" id="92084495"/>
<dbReference type="RefSeq" id="XP_066722064.1">
    <property type="nucleotide sequence ID" value="XM_066851432.1"/>
</dbReference>
<comment type="caution">
    <text evidence="8">The sequence shown here is derived from an EMBL/GenBank/DDBJ whole genome shotgun (WGS) entry which is preliminary data.</text>
</comment>
<keyword evidence="9" id="KW-1185">Reference proteome</keyword>
<evidence type="ECO:0000313" key="9">
    <source>
        <dbReference type="Proteomes" id="UP001480595"/>
    </source>
</evidence>
<dbReference type="PROSITE" id="PS50850">
    <property type="entry name" value="MFS"/>
    <property type="match status" value="1"/>
</dbReference>
<feature type="transmembrane region" description="Helical" evidence="6">
    <location>
        <begin position="105"/>
        <end position="123"/>
    </location>
</feature>
<proteinExistence type="predicted"/>